<dbReference type="AlphaFoldDB" id="A0A915E7H0"/>
<feature type="transmembrane region" description="Helical" evidence="5">
    <location>
        <begin position="102"/>
        <end position="122"/>
    </location>
</feature>
<dbReference type="SUPFAM" id="SSF144091">
    <property type="entry name" value="Rhomboid-like"/>
    <property type="match status" value="1"/>
</dbReference>
<dbReference type="Proteomes" id="UP000887574">
    <property type="component" value="Unplaced"/>
</dbReference>
<comment type="subcellular location">
    <subcellularLocation>
        <location evidence="1">Membrane</location>
        <topology evidence="1">Multi-pass membrane protein</topology>
    </subcellularLocation>
</comment>
<protein>
    <submittedName>
        <fullName evidence="7">Peptidase S54 rhomboid domain-containing protein</fullName>
    </submittedName>
</protein>
<accession>A0A915E7H0</accession>
<evidence type="ECO:0000256" key="3">
    <source>
        <dbReference type="ARBA" id="ARBA00022989"/>
    </source>
</evidence>
<reference evidence="7" key="1">
    <citation type="submission" date="2022-11" db="UniProtKB">
        <authorList>
            <consortium name="WormBaseParasite"/>
        </authorList>
    </citation>
    <scope>IDENTIFICATION</scope>
</reference>
<evidence type="ECO:0000256" key="5">
    <source>
        <dbReference type="SAM" id="Phobius"/>
    </source>
</evidence>
<name>A0A915E7H0_9BILA</name>
<keyword evidence="2 5" id="KW-0812">Transmembrane</keyword>
<evidence type="ECO:0000256" key="2">
    <source>
        <dbReference type="ARBA" id="ARBA00022692"/>
    </source>
</evidence>
<keyword evidence="3 5" id="KW-1133">Transmembrane helix</keyword>
<evidence type="ECO:0000313" key="7">
    <source>
        <dbReference type="WBParaSite" id="jg3376"/>
    </source>
</evidence>
<dbReference type="InterPro" id="IPR035952">
    <property type="entry name" value="Rhomboid-like_sf"/>
</dbReference>
<organism evidence="6 7">
    <name type="scientific">Ditylenchus dipsaci</name>
    <dbReference type="NCBI Taxonomy" id="166011"/>
    <lineage>
        <taxon>Eukaryota</taxon>
        <taxon>Metazoa</taxon>
        <taxon>Ecdysozoa</taxon>
        <taxon>Nematoda</taxon>
        <taxon>Chromadorea</taxon>
        <taxon>Rhabditida</taxon>
        <taxon>Tylenchina</taxon>
        <taxon>Tylenchomorpha</taxon>
        <taxon>Sphaerularioidea</taxon>
        <taxon>Anguinidae</taxon>
        <taxon>Anguininae</taxon>
        <taxon>Ditylenchus</taxon>
    </lineage>
</organism>
<dbReference type="WBParaSite" id="jg3376">
    <property type="protein sequence ID" value="jg3376"/>
    <property type="gene ID" value="jg3376"/>
</dbReference>
<keyword evidence="4 5" id="KW-0472">Membrane</keyword>
<feature type="transmembrane region" description="Helical" evidence="5">
    <location>
        <begin position="259"/>
        <end position="280"/>
    </location>
</feature>
<sequence length="302" mass="33811">MLVLLFTHSSISQNSIVGSSGLVYSLIGVHFIHGLLEFSSLQFYDWRLFGIMLALMMFDIHKSILYFNYLVVLSHLGGILAGMSNGILIFKMSSQRLWDRKAWYWTSGAVVLFYILGGAILLTKRNLCSVMAPEDYKSLDICQCQFQFSFLDSMTTRRVFVVQRSPAIAKYCYGIPTNSSDLGQFESAPIVIAGLPKTNTDRLFCRANCRTPNSFNDGMVYKASAGSWFETLTSPITAVTNAVNKGADTVQITVIIASVGMWSCCVIITIGILSLLHTCIREGRQDKLKRRKCDVDYELEDF</sequence>
<evidence type="ECO:0000313" key="6">
    <source>
        <dbReference type="Proteomes" id="UP000887574"/>
    </source>
</evidence>
<keyword evidence="6" id="KW-1185">Reference proteome</keyword>
<feature type="transmembrane region" description="Helical" evidence="5">
    <location>
        <begin position="66"/>
        <end position="90"/>
    </location>
</feature>
<proteinExistence type="predicted"/>
<feature type="transmembrane region" description="Helical" evidence="5">
    <location>
        <begin position="16"/>
        <end position="36"/>
    </location>
</feature>
<evidence type="ECO:0000256" key="4">
    <source>
        <dbReference type="ARBA" id="ARBA00023136"/>
    </source>
</evidence>
<evidence type="ECO:0000256" key="1">
    <source>
        <dbReference type="ARBA" id="ARBA00004141"/>
    </source>
</evidence>
<dbReference type="GO" id="GO:0016020">
    <property type="term" value="C:membrane"/>
    <property type="evidence" value="ECO:0007669"/>
    <property type="project" value="UniProtKB-SubCell"/>
</dbReference>